<feature type="chain" id="PRO_5019534029" description="Pentapeptide MXKDX repeat protein" evidence="2">
    <location>
        <begin position="21"/>
        <end position="76"/>
    </location>
</feature>
<dbReference type="EMBL" id="QYUM01000002">
    <property type="protein sequence ID" value="RJF93973.1"/>
    <property type="molecule type" value="Genomic_DNA"/>
</dbReference>
<comment type="caution">
    <text evidence="3">The sequence shown here is derived from an EMBL/GenBank/DDBJ whole genome shotgun (WGS) entry which is preliminary data.</text>
</comment>
<name>A0A418WRU3_9SPHN</name>
<protein>
    <recommendedName>
        <fullName evidence="5">Pentapeptide MXKDX repeat protein</fullName>
    </recommendedName>
</protein>
<accession>A0A418WRU3</accession>
<dbReference type="Proteomes" id="UP000286100">
    <property type="component" value="Unassembled WGS sequence"/>
</dbReference>
<keyword evidence="4" id="KW-1185">Reference proteome</keyword>
<evidence type="ECO:0000313" key="4">
    <source>
        <dbReference type="Proteomes" id="UP000286100"/>
    </source>
</evidence>
<gene>
    <name evidence="3" type="ORF">D3876_06800</name>
</gene>
<dbReference type="RefSeq" id="WP_119760555.1">
    <property type="nucleotide sequence ID" value="NZ_QYUM01000002.1"/>
</dbReference>
<evidence type="ECO:0000313" key="3">
    <source>
        <dbReference type="EMBL" id="RJF93973.1"/>
    </source>
</evidence>
<proteinExistence type="predicted"/>
<organism evidence="3 4">
    <name type="scientific">Sphingomonas cavernae</name>
    <dbReference type="NCBI Taxonomy" id="2320861"/>
    <lineage>
        <taxon>Bacteria</taxon>
        <taxon>Pseudomonadati</taxon>
        <taxon>Pseudomonadota</taxon>
        <taxon>Alphaproteobacteria</taxon>
        <taxon>Sphingomonadales</taxon>
        <taxon>Sphingomonadaceae</taxon>
        <taxon>Sphingomonas</taxon>
    </lineage>
</organism>
<evidence type="ECO:0008006" key="5">
    <source>
        <dbReference type="Google" id="ProtNLM"/>
    </source>
</evidence>
<keyword evidence="2" id="KW-0732">Signal</keyword>
<dbReference type="AlphaFoldDB" id="A0A418WRU3"/>
<feature type="region of interest" description="Disordered" evidence="1">
    <location>
        <begin position="54"/>
        <end position="76"/>
    </location>
</feature>
<evidence type="ECO:0000256" key="1">
    <source>
        <dbReference type="SAM" id="MobiDB-lite"/>
    </source>
</evidence>
<sequence length="76" mass="8081">MKTFIFGLAVAMALPIAAHAAEPTHKDHAHGEKKDCCCCDKGAADKQSCCDKMKAKPGETAKDPHAGRDMSEKAPK</sequence>
<reference evidence="3 4" key="1">
    <citation type="submission" date="2018-09" db="EMBL/GenBank/DDBJ databases">
        <authorList>
            <person name="Zhu H."/>
        </authorList>
    </citation>
    <scope>NUCLEOTIDE SEQUENCE [LARGE SCALE GENOMIC DNA]</scope>
    <source>
        <strain evidence="3 4">K2R01-6</strain>
    </source>
</reference>
<feature type="signal peptide" evidence="2">
    <location>
        <begin position="1"/>
        <end position="20"/>
    </location>
</feature>
<evidence type="ECO:0000256" key="2">
    <source>
        <dbReference type="SAM" id="SignalP"/>
    </source>
</evidence>